<keyword evidence="4" id="KW-1185">Reference proteome</keyword>
<keyword evidence="1" id="KW-0732">Signal</keyword>
<dbReference type="RefSeq" id="WP_099151984.1">
    <property type="nucleotide sequence ID" value="NZ_PDUD01000025.1"/>
</dbReference>
<dbReference type="AlphaFoldDB" id="A0A2D0N7P7"/>
<reference evidence="3 4" key="1">
    <citation type="submission" date="2017-10" db="EMBL/GenBank/DDBJ databases">
        <title>The draft genome sequence of Lewinella nigricans NBRC 102662.</title>
        <authorList>
            <person name="Wang K."/>
        </authorList>
    </citation>
    <scope>NUCLEOTIDE SEQUENCE [LARGE SCALE GENOMIC DNA]</scope>
    <source>
        <strain evidence="3 4">NBRC 102662</strain>
    </source>
</reference>
<dbReference type="PANTHER" id="PTHR46333:SF2">
    <property type="entry name" value="CYTOKINESIS PROTEIN 3"/>
    <property type="match status" value="1"/>
</dbReference>
<comment type="caution">
    <text evidence="3">The sequence shown here is derived from an EMBL/GenBank/DDBJ whole genome shotgun (WGS) entry which is preliminary data.</text>
</comment>
<evidence type="ECO:0000313" key="4">
    <source>
        <dbReference type="Proteomes" id="UP000223913"/>
    </source>
</evidence>
<dbReference type="Gene3D" id="3.10.620.30">
    <property type="match status" value="1"/>
</dbReference>
<protein>
    <recommendedName>
        <fullName evidence="2">Transglutaminase-like domain-containing protein</fullName>
    </recommendedName>
</protein>
<name>A0A2D0N7P7_FLAN2</name>
<sequence length="390" mass="44862">MHFTSRKLLLCIGLAFTVLIPLGAQDWASDFSAIDQRARKSPRQLESNLPELTAYLCEGTTGELEKIRAIYVWITTHIGYDWKAIEQDKRINHFIRDILERKVALCFGYAQLFKKMCDEAGITGEIVNGYAKGTTITELPIEEPNHSWNAVRIKDEWYLLDATWGSSTLSKQNDFVQITNDDYFLIRPDQFVRTHLPGNPMWQLLSRPVSAREFMGSDALPDPAIDTSFMFRDTIERYFSLSLPRRKLYNQEMTYHFYPTRENSEQLGHALIDYAGTLSDTLEGVDPDSGWQTMAVLQEEIIRHCHRARSLVSLYPWQQELFVGALINQAVLLYNHQEEEDTDIITTDDLIVGLLEEAQDILANGPDSYFNRMARQQCTSYLAVIKENAR</sequence>
<feature type="domain" description="Transglutaminase-like" evidence="2">
    <location>
        <begin position="98"/>
        <end position="164"/>
    </location>
</feature>
<dbReference type="EMBL" id="PDUD01000025">
    <property type="protein sequence ID" value="PHN04410.1"/>
    <property type="molecule type" value="Genomic_DNA"/>
</dbReference>
<evidence type="ECO:0000259" key="2">
    <source>
        <dbReference type="SMART" id="SM00460"/>
    </source>
</evidence>
<dbReference type="InterPro" id="IPR052557">
    <property type="entry name" value="CAP/Cytokinesis_protein"/>
</dbReference>
<dbReference type="InterPro" id="IPR038765">
    <property type="entry name" value="Papain-like_cys_pep_sf"/>
</dbReference>
<gene>
    <name evidence="3" type="ORF">CRP01_20590</name>
</gene>
<dbReference type="GO" id="GO:0005737">
    <property type="term" value="C:cytoplasm"/>
    <property type="evidence" value="ECO:0007669"/>
    <property type="project" value="TreeGrafter"/>
</dbReference>
<dbReference type="Proteomes" id="UP000223913">
    <property type="component" value="Unassembled WGS sequence"/>
</dbReference>
<dbReference type="SMART" id="SM00460">
    <property type="entry name" value="TGc"/>
    <property type="match status" value="1"/>
</dbReference>
<dbReference type="InterPro" id="IPR002931">
    <property type="entry name" value="Transglutaminase-like"/>
</dbReference>
<proteinExistence type="predicted"/>
<organism evidence="3 4">
    <name type="scientific">Flavilitoribacter nigricans (strain ATCC 23147 / DSM 23189 / NBRC 102662 / NCIMB 1420 / SS-2)</name>
    <name type="common">Lewinella nigricans</name>
    <dbReference type="NCBI Taxonomy" id="1122177"/>
    <lineage>
        <taxon>Bacteria</taxon>
        <taxon>Pseudomonadati</taxon>
        <taxon>Bacteroidota</taxon>
        <taxon>Saprospiria</taxon>
        <taxon>Saprospirales</taxon>
        <taxon>Lewinellaceae</taxon>
        <taxon>Flavilitoribacter</taxon>
    </lineage>
</organism>
<dbReference type="SUPFAM" id="SSF54001">
    <property type="entry name" value="Cysteine proteinases"/>
    <property type="match status" value="1"/>
</dbReference>
<feature type="chain" id="PRO_5012790739" description="Transglutaminase-like domain-containing protein" evidence="1">
    <location>
        <begin position="24"/>
        <end position="390"/>
    </location>
</feature>
<dbReference type="PANTHER" id="PTHR46333">
    <property type="entry name" value="CYTOKINESIS PROTEIN 3"/>
    <property type="match status" value="1"/>
</dbReference>
<evidence type="ECO:0000313" key="3">
    <source>
        <dbReference type="EMBL" id="PHN04410.1"/>
    </source>
</evidence>
<evidence type="ECO:0000256" key="1">
    <source>
        <dbReference type="SAM" id="SignalP"/>
    </source>
</evidence>
<dbReference type="Pfam" id="PF01841">
    <property type="entry name" value="Transglut_core"/>
    <property type="match status" value="1"/>
</dbReference>
<dbReference type="OrthoDB" id="9788327at2"/>
<feature type="signal peptide" evidence="1">
    <location>
        <begin position="1"/>
        <end position="23"/>
    </location>
</feature>
<accession>A0A2D0N7P7</accession>